<dbReference type="EMBL" id="JAAMPC010000004">
    <property type="protein sequence ID" value="KAG2313984.1"/>
    <property type="molecule type" value="Genomic_DNA"/>
</dbReference>
<accession>A0A8X7VMJ9</accession>
<evidence type="ECO:0000313" key="3">
    <source>
        <dbReference type="Proteomes" id="UP000886595"/>
    </source>
</evidence>
<evidence type="ECO:0000256" key="1">
    <source>
        <dbReference type="SAM" id="MobiDB-lite"/>
    </source>
</evidence>
<proteinExistence type="predicted"/>
<gene>
    <name evidence="2" type="ORF">Bca52824_017106</name>
</gene>
<dbReference type="OrthoDB" id="1875420at2759"/>
<dbReference type="Proteomes" id="UP000886595">
    <property type="component" value="Unassembled WGS sequence"/>
</dbReference>
<comment type="caution">
    <text evidence="2">The sequence shown here is derived from an EMBL/GenBank/DDBJ whole genome shotgun (WGS) entry which is preliminary data.</text>
</comment>
<protein>
    <submittedName>
        <fullName evidence="2">Uncharacterized protein</fullName>
    </submittedName>
</protein>
<name>A0A8X7VMJ9_BRACI</name>
<feature type="region of interest" description="Disordered" evidence="1">
    <location>
        <begin position="173"/>
        <end position="195"/>
    </location>
</feature>
<reference evidence="2 3" key="1">
    <citation type="submission" date="2020-02" db="EMBL/GenBank/DDBJ databases">
        <authorList>
            <person name="Ma Q."/>
            <person name="Huang Y."/>
            <person name="Song X."/>
            <person name="Pei D."/>
        </authorList>
    </citation>
    <scope>NUCLEOTIDE SEQUENCE [LARGE SCALE GENOMIC DNA]</scope>
    <source>
        <strain evidence="2">Sxm20200214</strain>
        <tissue evidence="2">Leaf</tissue>
    </source>
</reference>
<dbReference type="PANTHER" id="PTHR33785">
    <property type="entry name" value="OS06G0550800 PROTEIN"/>
    <property type="match status" value="1"/>
</dbReference>
<dbReference type="AlphaFoldDB" id="A0A8X7VMJ9"/>
<dbReference type="PANTHER" id="PTHR33785:SF6">
    <property type="entry name" value="DUF3741 DOMAIN-CONTAINING PROTEIN"/>
    <property type="match status" value="1"/>
</dbReference>
<keyword evidence="3" id="KW-1185">Reference proteome</keyword>
<organism evidence="2 3">
    <name type="scientific">Brassica carinata</name>
    <name type="common">Ethiopian mustard</name>
    <name type="synonym">Abyssinian cabbage</name>
    <dbReference type="NCBI Taxonomy" id="52824"/>
    <lineage>
        <taxon>Eukaryota</taxon>
        <taxon>Viridiplantae</taxon>
        <taxon>Streptophyta</taxon>
        <taxon>Embryophyta</taxon>
        <taxon>Tracheophyta</taxon>
        <taxon>Spermatophyta</taxon>
        <taxon>Magnoliopsida</taxon>
        <taxon>eudicotyledons</taxon>
        <taxon>Gunneridae</taxon>
        <taxon>Pentapetalae</taxon>
        <taxon>rosids</taxon>
        <taxon>malvids</taxon>
        <taxon>Brassicales</taxon>
        <taxon>Brassicaceae</taxon>
        <taxon>Brassiceae</taxon>
        <taxon>Brassica</taxon>
    </lineage>
</organism>
<evidence type="ECO:0000313" key="2">
    <source>
        <dbReference type="EMBL" id="KAG2313984.1"/>
    </source>
</evidence>
<feature type="compositionally biased region" description="Low complexity" evidence="1">
    <location>
        <begin position="39"/>
        <end position="51"/>
    </location>
</feature>
<feature type="region of interest" description="Disordered" evidence="1">
    <location>
        <begin position="39"/>
        <end position="60"/>
    </location>
</feature>
<sequence length="340" mass="38469">MDLLSSSESSLIDDLLDDYWFFENLFTRRSRVLKYCHSDPYPSSSSSLTSPVKIGDSDEKKSLEASTGRCLIRVAAIDGRKGETKDFSDKVRVQEPRPLGSFLRNKEPVVLPRPGSCSAPGKIQEASWERCLVRAPSLPPRIEKRKVDHEAKKMISKLTRQFSEKIRVLEPMTTGSRSLQKKKGNSVRNRIEDGSSSGCVKISLQRTQTMPNSIRRENEDEFEDQETGSRMGFLIREALASSQNVPKVSGNQRHRPPRHLRTEETVMVKQGSPSPKTLRKTVSSIETTKEIQMLKGYDDQLVQPHGLATPPRVPKDSKKEMKDQIKFWARAVASNVRQEC</sequence>